<organism evidence="2">
    <name type="scientific">Arundo donax</name>
    <name type="common">Giant reed</name>
    <name type="synonym">Donax arundinaceus</name>
    <dbReference type="NCBI Taxonomy" id="35708"/>
    <lineage>
        <taxon>Eukaryota</taxon>
        <taxon>Viridiplantae</taxon>
        <taxon>Streptophyta</taxon>
        <taxon>Embryophyta</taxon>
        <taxon>Tracheophyta</taxon>
        <taxon>Spermatophyta</taxon>
        <taxon>Magnoliopsida</taxon>
        <taxon>Liliopsida</taxon>
        <taxon>Poales</taxon>
        <taxon>Poaceae</taxon>
        <taxon>PACMAD clade</taxon>
        <taxon>Arundinoideae</taxon>
        <taxon>Arundineae</taxon>
        <taxon>Arundo</taxon>
    </lineage>
</organism>
<dbReference type="AlphaFoldDB" id="A0A0A9BPI4"/>
<protein>
    <submittedName>
        <fullName evidence="2">Uncharacterized protein</fullName>
    </submittedName>
</protein>
<reference evidence="2" key="1">
    <citation type="submission" date="2014-09" db="EMBL/GenBank/DDBJ databases">
        <authorList>
            <person name="Magalhaes I.L.F."/>
            <person name="Oliveira U."/>
            <person name="Santos F.R."/>
            <person name="Vidigal T.H.D.A."/>
            <person name="Brescovit A.D."/>
            <person name="Santos A.J."/>
        </authorList>
    </citation>
    <scope>NUCLEOTIDE SEQUENCE</scope>
    <source>
        <tissue evidence="2">Shoot tissue taken approximately 20 cm above the soil surface</tissue>
    </source>
</reference>
<evidence type="ECO:0000313" key="2">
    <source>
        <dbReference type="EMBL" id="JAD65889.1"/>
    </source>
</evidence>
<feature type="region of interest" description="Disordered" evidence="1">
    <location>
        <begin position="1"/>
        <end position="33"/>
    </location>
</feature>
<sequence>MSGIKAARRSRSSSLRRLFHASSESTSPRLLRS</sequence>
<proteinExistence type="predicted"/>
<evidence type="ECO:0000256" key="1">
    <source>
        <dbReference type="SAM" id="MobiDB-lite"/>
    </source>
</evidence>
<feature type="compositionally biased region" description="Basic residues" evidence="1">
    <location>
        <begin position="1"/>
        <end position="11"/>
    </location>
</feature>
<reference evidence="2" key="2">
    <citation type="journal article" date="2015" name="Data Brief">
        <title>Shoot transcriptome of the giant reed, Arundo donax.</title>
        <authorList>
            <person name="Barrero R.A."/>
            <person name="Guerrero F.D."/>
            <person name="Moolhuijzen P."/>
            <person name="Goolsby J.A."/>
            <person name="Tidwell J."/>
            <person name="Bellgard S.E."/>
            <person name="Bellgard M.I."/>
        </authorList>
    </citation>
    <scope>NUCLEOTIDE SEQUENCE</scope>
    <source>
        <tissue evidence="2">Shoot tissue taken approximately 20 cm above the soil surface</tissue>
    </source>
</reference>
<name>A0A0A9BPI4_ARUDO</name>
<feature type="compositionally biased region" description="Polar residues" evidence="1">
    <location>
        <begin position="22"/>
        <end position="33"/>
    </location>
</feature>
<accession>A0A0A9BPI4</accession>
<dbReference type="EMBL" id="GBRH01232006">
    <property type="protein sequence ID" value="JAD65889.1"/>
    <property type="molecule type" value="Transcribed_RNA"/>
</dbReference>